<dbReference type="Gene3D" id="3.20.20.70">
    <property type="entry name" value="Aldolase class I"/>
    <property type="match status" value="1"/>
</dbReference>
<dbReference type="SFLD" id="SFLDS00029">
    <property type="entry name" value="Radical_SAM"/>
    <property type="match status" value="1"/>
</dbReference>
<keyword evidence="11 12" id="KW-0411">Iron-sulfur</keyword>
<feature type="binding site" evidence="12">
    <location>
        <position position="287"/>
    </location>
    <ligand>
        <name>S-adenosyl-L-methionine</name>
        <dbReference type="ChEBI" id="CHEBI:59789"/>
    </ligand>
</feature>
<dbReference type="Pfam" id="PF21016">
    <property type="entry name" value="RlmN_N"/>
    <property type="match status" value="1"/>
</dbReference>
<dbReference type="PANTHER" id="PTHR30544:SF5">
    <property type="entry name" value="RADICAL SAM CORE DOMAIN-CONTAINING PROTEIN"/>
    <property type="match status" value="1"/>
</dbReference>
<dbReference type="InterPro" id="IPR040072">
    <property type="entry name" value="Methyltransferase_A"/>
</dbReference>
<evidence type="ECO:0000256" key="2">
    <source>
        <dbReference type="ARBA" id="ARBA00022485"/>
    </source>
</evidence>
<name>A0ABW8T5I4_9CLOT</name>
<evidence type="ECO:0000256" key="11">
    <source>
        <dbReference type="ARBA" id="ARBA00023014"/>
    </source>
</evidence>
<dbReference type="EC" id="2.1.1.192" evidence="12"/>
<accession>A0ABW8T5I4</accession>
<evidence type="ECO:0000256" key="10">
    <source>
        <dbReference type="ARBA" id="ARBA00023004"/>
    </source>
</evidence>
<comment type="similarity">
    <text evidence="12">Belongs to the radical SAM superfamily. RlmN family.</text>
</comment>
<feature type="active site" description="Proton acceptor" evidence="12">
    <location>
        <position position="89"/>
    </location>
</feature>
<keyword evidence="7 12" id="KW-0949">S-adenosyl-L-methionine</keyword>
<evidence type="ECO:0000256" key="3">
    <source>
        <dbReference type="ARBA" id="ARBA00022490"/>
    </source>
</evidence>
<dbReference type="InterPro" id="IPR007197">
    <property type="entry name" value="rSAM"/>
</dbReference>
<keyword evidence="12" id="KW-1015">Disulfide bond</keyword>
<proteinExistence type="inferred from homology"/>
<comment type="cofactor">
    <cofactor evidence="12">
        <name>[4Fe-4S] cluster</name>
        <dbReference type="ChEBI" id="CHEBI:49883"/>
    </cofactor>
    <text evidence="12">Binds 1 [4Fe-4S] cluster. The cluster is coordinated with 3 cysteines and an exchangeable S-adenosyl-L-methionine.</text>
</comment>
<dbReference type="PROSITE" id="PS51918">
    <property type="entry name" value="RADICAL_SAM"/>
    <property type="match status" value="1"/>
</dbReference>
<comment type="subcellular location">
    <subcellularLocation>
        <location evidence="1 12">Cytoplasm</location>
    </subcellularLocation>
</comment>
<evidence type="ECO:0000256" key="9">
    <source>
        <dbReference type="ARBA" id="ARBA00022723"/>
    </source>
</evidence>
<dbReference type="InterPro" id="IPR027492">
    <property type="entry name" value="RNA_MTrfase_RlmN"/>
</dbReference>
<dbReference type="SFLD" id="SFLDG01062">
    <property type="entry name" value="methyltransferase_(Class_A)"/>
    <property type="match status" value="1"/>
</dbReference>
<comment type="miscellaneous">
    <text evidence="12">Reaction proceeds by a ping-pong mechanism involving intermediate methylation of a conserved cysteine residue.</text>
</comment>
<dbReference type="EMBL" id="JBJHZZ010000004">
    <property type="protein sequence ID" value="MFL0246998.1"/>
    <property type="molecule type" value="Genomic_DNA"/>
</dbReference>
<protein>
    <recommendedName>
        <fullName evidence="12">Probable dual-specificity RNA methyltransferase RlmN</fullName>
        <ecNumber evidence="12">2.1.1.192</ecNumber>
    </recommendedName>
    <alternativeName>
        <fullName evidence="12">23S rRNA (adenine(2503)-C(2))-methyltransferase</fullName>
    </alternativeName>
    <alternativeName>
        <fullName evidence="12">23S rRNA m2A2503 methyltransferase</fullName>
    </alternativeName>
    <alternativeName>
        <fullName evidence="12">Ribosomal RNA large subunit methyltransferase N</fullName>
    </alternativeName>
    <alternativeName>
        <fullName evidence="12">tRNA (adenine(37)-C(2))-methyltransferase</fullName>
    </alternativeName>
    <alternativeName>
        <fullName evidence="12">tRNA m2A37 methyltransferase</fullName>
    </alternativeName>
</protein>
<feature type="active site" description="S-methylcysteine intermediate" evidence="12">
    <location>
        <position position="330"/>
    </location>
</feature>
<keyword evidence="5 12" id="KW-0489">Methyltransferase</keyword>
<comment type="catalytic activity">
    <reaction evidence="12">
        <text>adenosine(37) in tRNA + 2 reduced [2Fe-2S]-[ferredoxin] + 2 S-adenosyl-L-methionine = 2-methyladenosine(37) in tRNA + 5'-deoxyadenosine + L-methionine + 2 oxidized [2Fe-2S]-[ferredoxin] + S-adenosyl-L-homocysteine</text>
        <dbReference type="Rhea" id="RHEA:43332"/>
        <dbReference type="Rhea" id="RHEA-COMP:10000"/>
        <dbReference type="Rhea" id="RHEA-COMP:10001"/>
        <dbReference type="Rhea" id="RHEA-COMP:10162"/>
        <dbReference type="Rhea" id="RHEA-COMP:10485"/>
        <dbReference type="ChEBI" id="CHEBI:17319"/>
        <dbReference type="ChEBI" id="CHEBI:33737"/>
        <dbReference type="ChEBI" id="CHEBI:33738"/>
        <dbReference type="ChEBI" id="CHEBI:57844"/>
        <dbReference type="ChEBI" id="CHEBI:57856"/>
        <dbReference type="ChEBI" id="CHEBI:59789"/>
        <dbReference type="ChEBI" id="CHEBI:74411"/>
        <dbReference type="ChEBI" id="CHEBI:74497"/>
        <dbReference type="EC" id="2.1.1.192"/>
    </reaction>
</comment>
<organism evidence="14 15">
    <name type="scientific">Candidatus Clostridium stratigraminis</name>
    <dbReference type="NCBI Taxonomy" id="3381661"/>
    <lineage>
        <taxon>Bacteria</taxon>
        <taxon>Bacillati</taxon>
        <taxon>Bacillota</taxon>
        <taxon>Clostridia</taxon>
        <taxon>Eubacteriales</taxon>
        <taxon>Clostridiaceae</taxon>
        <taxon>Clostridium</taxon>
    </lineage>
</organism>
<dbReference type="InterPro" id="IPR013785">
    <property type="entry name" value="Aldolase_TIM"/>
</dbReference>
<evidence type="ECO:0000256" key="4">
    <source>
        <dbReference type="ARBA" id="ARBA00022552"/>
    </source>
</evidence>
<evidence type="ECO:0000313" key="14">
    <source>
        <dbReference type="EMBL" id="MFL0246998.1"/>
    </source>
</evidence>
<dbReference type="HAMAP" id="MF_01849">
    <property type="entry name" value="RNA_methyltr_RlmN"/>
    <property type="match status" value="1"/>
</dbReference>
<dbReference type="Proteomes" id="UP001623591">
    <property type="component" value="Unassembled WGS sequence"/>
</dbReference>
<keyword evidence="8 12" id="KW-0819">tRNA processing</keyword>
<dbReference type="RefSeq" id="WP_406769457.1">
    <property type="nucleotide sequence ID" value="NZ_JBJHZZ010000004.1"/>
</dbReference>
<dbReference type="GO" id="GO:0008168">
    <property type="term" value="F:methyltransferase activity"/>
    <property type="evidence" value="ECO:0007669"/>
    <property type="project" value="UniProtKB-KW"/>
</dbReference>
<comment type="function">
    <text evidence="12">Specifically methylates position 2 of adenine 2503 in 23S rRNA and position 2 of adenine 37 in tRNAs.</text>
</comment>
<keyword evidence="3 12" id="KW-0963">Cytoplasm</keyword>
<evidence type="ECO:0000256" key="1">
    <source>
        <dbReference type="ARBA" id="ARBA00004496"/>
    </source>
</evidence>
<keyword evidence="4 12" id="KW-0698">rRNA processing</keyword>
<evidence type="ECO:0000256" key="12">
    <source>
        <dbReference type="HAMAP-Rule" id="MF_01849"/>
    </source>
</evidence>
<dbReference type="InterPro" id="IPR048641">
    <property type="entry name" value="RlmN_N"/>
</dbReference>
<dbReference type="InterPro" id="IPR058240">
    <property type="entry name" value="rSAM_sf"/>
</dbReference>
<dbReference type="NCBIfam" id="TIGR00048">
    <property type="entry name" value="rRNA_mod_RlmN"/>
    <property type="match status" value="1"/>
</dbReference>
<evidence type="ECO:0000256" key="6">
    <source>
        <dbReference type="ARBA" id="ARBA00022679"/>
    </source>
</evidence>
<feature type="binding site" evidence="12">
    <location>
        <position position="109"/>
    </location>
    <ligand>
        <name>[4Fe-4S] cluster</name>
        <dbReference type="ChEBI" id="CHEBI:49883"/>
        <note>4Fe-4S-S-AdoMet</note>
    </ligand>
</feature>
<reference evidence="14 15" key="1">
    <citation type="submission" date="2024-11" db="EMBL/GenBank/DDBJ databases">
        <authorList>
            <person name="Heng Y.C."/>
            <person name="Lim A.C.H."/>
            <person name="Lee J.K.Y."/>
            <person name="Kittelmann S."/>
        </authorList>
    </citation>
    <scope>NUCLEOTIDE SEQUENCE [LARGE SCALE GENOMIC DNA]</scope>
    <source>
        <strain evidence="14 15">WILCCON 0185</strain>
    </source>
</reference>
<dbReference type="PANTHER" id="PTHR30544">
    <property type="entry name" value="23S RRNA METHYLTRANSFERASE"/>
    <property type="match status" value="1"/>
</dbReference>
<dbReference type="CDD" id="cd01335">
    <property type="entry name" value="Radical_SAM"/>
    <property type="match status" value="1"/>
</dbReference>
<feature type="binding site" evidence="12">
    <location>
        <position position="188"/>
    </location>
    <ligand>
        <name>S-adenosyl-L-methionine</name>
        <dbReference type="ChEBI" id="CHEBI:59789"/>
    </ligand>
</feature>
<feature type="binding site" evidence="12">
    <location>
        <position position="113"/>
    </location>
    <ligand>
        <name>[4Fe-4S] cluster</name>
        <dbReference type="ChEBI" id="CHEBI:49883"/>
        <note>4Fe-4S-S-AdoMet</note>
    </ligand>
</feature>
<evidence type="ECO:0000259" key="13">
    <source>
        <dbReference type="PROSITE" id="PS51918"/>
    </source>
</evidence>
<gene>
    <name evidence="12 14" type="primary">rlmN</name>
    <name evidence="14" type="ORF">ACJDUG_08435</name>
</gene>
<keyword evidence="10 12" id="KW-0408">Iron</keyword>
<feature type="domain" description="Radical SAM core" evidence="13">
    <location>
        <begin position="95"/>
        <end position="325"/>
    </location>
</feature>
<sequence length="346" mass="39505">MKNILDYDLPELKLWMKENNESEFRAKQVFQWLYKGLSEFSEMNNLPKAIIEKLSNAFYIELPSIVHVLKSEDETYKFLLSYRDGNIIETVVMKYNYGNSICVSTQIGCKMGCKFCASTLGGIVRNLSSGEILAEILVAQNYINERISNIVLMGSGEPLDNYNNVVKFINLANADYGFNIGQRHITLSTCGIVPKIYELSKLRLQITLAISLHSPNDDLRRSMMPIANLYSIEELIKACKAYIKETNRRITFEYALVFNTNDKKENAEELGKLLKGMLCHVNLIPVNEVAENNFKKSTDEQIYKFQNTLEEYGIETTIRREMGSDINAACGQLRRSFIQSNSSVKE</sequence>
<keyword evidence="9 12" id="KW-0479">Metal-binding</keyword>
<dbReference type="Gene3D" id="1.10.150.530">
    <property type="match status" value="1"/>
</dbReference>
<feature type="binding site" evidence="12">
    <location>
        <begin position="211"/>
        <end position="213"/>
    </location>
    <ligand>
        <name>S-adenosyl-L-methionine</name>
        <dbReference type="ChEBI" id="CHEBI:59789"/>
    </ligand>
</feature>
<dbReference type="PIRSF" id="PIRSF006004">
    <property type="entry name" value="CHP00048"/>
    <property type="match status" value="1"/>
</dbReference>
<evidence type="ECO:0000313" key="15">
    <source>
        <dbReference type="Proteomes" id="UP001623591"/>
    </source>
</evidence>
<comment type="caution">
    <text evidence="14">The sequence shown here is derived from an EMBL/GenBank/DDBJ whole genome shotgun (WGS) entry which is preliminary data.</text>
</comment>
<dbReference type="InterPro" id="IPR004383">
    <property type="entry name" value="rRNA_lsu_MTrfase_RlmN/Cfr"/>
</dbReference>
<evidence type="ECO:0000256" key="7">
    <source>
        <dbReference type="ARBA" id="ARBA00022691"/>
    </source>
</evidence>
<evidence type="ECO:0000256" key="8">
    <source>
        <dbReference type="ARBA" id="ARBA00022694"/>
    </source>
</evidence>
<keyword evidence="15" id="KW-1185">Reference proteome</keyword>
<keyword evidence="6 12" id="KW-0808">Transferase</keyword>
<comment type="catalytic activity">
    <reaction evidence="12">
        <text>adenosine(2503) in 23S rRNA + 2 reduced [2Fe-2S]-[ferredoxin] + 2 S-adenosyl-L-methionine = 2-methyladenosine(2503) in 23S rRNA + 5'-deoxyadenosine + L-methionine + 2 oxidized [2Fe-2S]-[ferredoxin] + S-adenosyl-L-homocysteine</text>
        <dbReference type="Rhea" id="RHEA:42916"/>
        <dbReference type="Rhea" id="RHEA-COMP:10000"/>
        <dbReference type="Rhea" id="RHEA-COMP:10001"/>
        <dbReference type="Rhea" id="RHEA-COMP:10152"/>
        <dbReference type="Rhea" id="RHEA-COMP:10282"/>
        <dbReference type="ChEBI" id="CHEBI:17319"/>
        <dbReference type="ChEBI" id="CHEBI:33737"/>
        <dbReference type="ChEBI" id="CHEBI:33738"/>
        <dbReference type="ChEBI" id="CHEBI:57844"/>
        <dbReference type="ChEBI" id="CHEBI:57856"/>
        <dbReference type="ChEBI" id="CHEBI:59789"/>
        <dbReference type="ChEBI" id="CHEBI:74411"/>
        <dbReference type="ChEBI" id="CHEBI:74497"/>
        <dbReference type="EC" id="2.1.1.192"/>
    </reaction>
</comment>
<comment type="caution">
    <text evidence="12">Lacks conserved residue(s) required for the propagation of feature annotation.</text>
</comment>
<evidence type="ECO:0000256" key="5">
    <source>
        <dbReference type="ARBA" id="ARBA00022603"/>
    </source>
</evidence>
<feature type="binding site" evidence="12">
    <location>
        <begin position="156"/>
        <end position="157"/>
    </location>
    <ligand>
        <name>S-adenosyl-L-methionine</name>
        <dbReference type="ChEBI" id="CHEBI:59789"/>
    </ligand>
</feature>
<dbReference type="SUPFAM" id="SSF102114">
    <property type="entry name" value="Radical SAM enzymes"/>
    <property type="match status" value="1"/>
</dbReference>
<keyword evidence="2 12" id="KW-0004">4Fe-4S</keyword>
<dbReference type="SFLD" id="SFLDF00275">
    <property type="entry name" value="adenosine_C2_methyltransferase"/>
    <property type="match status" value="1"/>
</dbReference>
<dbReference type="GO" id="GO:0032259">
    <property type="term" value="P:methylation"/>
    <property type="evidence" value="ECO:0007669"/>
    <property type="project" value="UniProtKB-KW"/>
</dbReference>
<dbReference type="Pfam" id="PF04055">
    <property type="entry name" value="Radical_SAM"/>
    <property type="match status" value="1"/>
</dbReference>
<feature type="binding site" evidence="12">
    <location>
        <position position="116"/>
    </location>
    <ligand>
        <name>[4Fe-4S] cluster</name>
        <dbReference type="ChEBI" id="CHEBI:49883"/>
        <note>4Fe-4S-S-AdoMet</note>
    </ligand>
</feature>